<dbReference type="InterPro" id="IPR002196">
    <property type="entry name" value="Glyco_hydro_24"/>
</dbReference>
<name>A0A0B7JJD9_9GAMM</name>
<dbReference type="GO" id="GO:0009253">
    <property type="term" value="P:peptidoglycan catabolic process"/>
    <property type="evidence" value="ECO:0007669"/>
    <property type="project" value="InterPro"/>
</dbReference>
<keyword evidence="2 6" id="KW-0929">Antimicrobial</keyword>
<dbReference type="PANTHER" id="PTHR38107">
    <property type="match status" value="1"/>
</dbReference>
<dbReference type="Gene3D" id="1.10.530.40">
    <property type="match status" value="1"/>
</dbReference>
<evidence type="ECO:0000256" key="6">
    <source>
        <dbReference type="RuleBase" id="RU003788"/>
    </source>
</evidence>
<dbReference type="GO" id="GO:0042742">
    <property type="term" value="P:defense response to bacterium"/>
    <property type="evidence" value="ECO:0007669"/>
    <property type="project" value="UniProtKB-KW"/>
</dbReference>
<evidence type="ECO:0000313" key="8">
    <source>
        <dbReference type="Proteomes" id="UP000241426"/>
    </source>
</evidence>
<keyword evidence="3 6" id="KW-0081">Bacteriolytic enzyme</keyword>
<dbReference type="InterPro" id="IPR023346">
    <property type="entry name" value="Lysozyme-like_dom_sf"/>
</dbReference>
<dbReference type="HAMAP" id="MF_04110">
    <property type="entry name" value="ENDOLYSIN_T4"/>
    <property type="match status" value="1"/>
</dbReference>
<accession>A0A2T3KC04</accession>
<dbReference type="InterPro" id="IPR023347">
    <property type="entry name" value="Lysozyme_dom_sf"/>
</dbReference>
<protein>
    <recommendedName>
        <fullName evidence="6">Lysozyme</fullName>
        <ecNumber evidence="6">3.2.1.17</ecNumber>
    </recommendedName>
</protein>
<gene>
    <name evidence="7" type="ORF">C9J27_22235</name>
</gene>
<proteinExistence type="inferred from homology"/>
<evidence type="ECO:0000256" key="4">
    <source>
        <dbReference type="ARBA" id="ARBA00022801"/>
    </source>
</evidence>
<dbReference type="GO" id="GO:0031640">
    <property type="term" value="P:killing of cells of another organism"/>
    <property type="evidence" value="ECO:0007669"/>
    <property type="project" value="UniProtKB-KW"/>
</dbReference>
<organism evidence="7 8">
    <name type="scientific">Photobacterium kishitanii</name>
    <dbReference type="NCBI Taxonomy" id="318456"/>
    <lineage>
        <taxon>Bacteria</taxon>
        <taxon>Pseudomonadati</taxon>
        <taxon>Pseudomonadota</taxon>
        <taxon>Gammaproteobacteria</taxon>
        <taxon>Vibrionales</taxon>
        <taxon>Vibrionaceae</taxon>
        <taxon>Photobacterium</taxon>
    </lineage>
</organism>
<accession>A0A0B7JJD9</accession>
<evidence type="ECO:0000256" key="2">
    <source>
        <dbReference type="ARBA" id="ARBA00022529"/>
    </source>
</evidence>
<dbReference type="AlphaFoldDB" id="A0A0B7JJD9"/>
<evidence type="ECO:0000313" key="7">
    <source>
        <dbReference type="EMBL" id="PSU92511.1"/>
    </source>
</evidence>
<sequence length="189" mass="20808">MSKVRPILCSITAVIALLGDGGVGNSTLPIGNVVIAGENQGKLKLTYKGLKLIGDYEGCRLDTYRCPAGYKTNGIGNIHNITTDIIDNEQVARDWVLNIKQAESCLNNVIGNNDITQGQYDALTSFIFNTGCKRFLKNKDLTETKISTYVKSGKLPQACLQLSRWVYGGGKKLKGLVKRRMSEYLRCIE</sequence>
<dbReference type="InterPro" id="IPR034690">
    <property type="entry name" value="Endolysin_T4_type"/>
</dbReference>
<dbReference type="InterPro" id="IPR051018">
    <property type="entry name" value="Bacteriophage_GH24"/>
</dbReference>
<comment type="similarity">
    <text evidence="6">Belongs to the glycosyl hydrolase 24 family.</text>
</comment>
<dbReference type="EMBL" id="PYNF01000033">
    <property type="protein sequence ID" value="PSU92511.1"/>
    <property type="molecule type" value="Genomic_DNA"/>
</dbReference>
<dbReference type="RefSeq" id="WP_036791313.1">
    <property type="nucleotide sequence ID" value="NZ_JAUZMX010000002.1"/>
</dbReference>
<dbReference type="GeneID" id="29945357"/>
<dbReference type="EC" id="3.2.1.17" evidence="6"/>
<evidence type="ECO:0000256" key="5">
    <source>
        <dbReference type="ARBA" id="ARBA00023295"/>
    </source>
</evidence>
<dbReference type="PANTHER" id="PTHR38107:SF4">
    <property type="entry name" value="LYSOZYME"/>
    <property type="match status" value="1"/>
</dbReference>
<dbReference type="GO" id="GO:0016998">
    <property type="term" value="P:cell wall macromolecule catabolic process"/>
    <property type="evidence" value="ECO:0007669"/>
    <property type="project" value="InterPro"/>
</dbReference>
<reference evidence="7 8" key="1">
    <citation type="submission" date="2018-01" db="EMBL/GenBank/DDBJ databases">
        <title>Whole genome sequencing of Histamine producing bacteria.</title>
        <authorList>
            <person name="Butler K."/>
        </authorList>
    </citation>
    <scope>NUCLEOTIDE SEQUENCE [LARGE SCALE GENOMIC DNA]</scope>
    <source>
        <strain evidence="7 8">FS-7.2</strain>
    </source>
</reference>
<dbReference type="Proteomes" id="UP000241426">
    <property type="component" value="Unassembled WGS sequence"/>
</dbReference>
<evidence type="ECO:0000256" key="1">
    <source>
        <dbReference type="ARBA" id="ARBA00000632"/>
    </source>
</evidence>
<comment type="caution">
    <text evidence="7">The sequence shown here is derived from an EMBL/GenBank/DDBJ whole genome shotgun (WGS) entry which is preliminary data.</text>
</comment>
<dbReference type="SUPFAM" id="SSF53955">
    <property type="entry name" value="Lysozyme-like"/>
    <property type="match status" value="1"/>
</dbReference>
<keyword evidence="4 6" id="KW-0378">Hydrolase</keyword>
<comment type="catalytic activity">
    <reaction evidence="1 6">
        <text>Hydrolysis of (1-&gt;4)-beta-linkages between N-acetylmuramic acid and N-acetyl-D-glucosamine residues in a peptidoglycan and between N-acetyl-D-glucosamine residues in chitodextrins.</text>
        <dbReference type="EC" id="3.2.1.17"/>
    </reaction>
</comment>
<dbReference type="Pfam" id="PF00959">
    <property type="entry name" value="Phage_lysozyme"/>
    <property type="match status" value="1"/>
</dbReference>
<dbReference type="eggNOG" id="COG3772">
    <property type="taxonomic scope" value="Bacteria"/>
</dbReference>
<evidence type="ECO:0000256" key="3">
    <source>
        <dbReference type="ARBA" id="ARBA00022638"/>
    </source>
</evidence>
<dbReference type="CDD" id="cd16901">
    <property type="entry name" value="lyz_P1"/>
    <property type="match status" value="1"/>
</dbReference>
<dbReference type="GO" id="GO:0003796">
    <property type="term" value="F:lysozyme activity"/>
    <property type="evidence" value="ECO:0007669"/>
    <property type="project" value="UniProtKB-EC"/>
</dbReference>
<keyword evidence="5 6" id="KW-0326">Glycosidase</keyword>